<dbReference type="Pfam" id="PF10531">
    <property type="entry name" value="SLBB"/>
    <property type="match status" value="1"/>
</dbReference>
<dbReference type="InterPro" id="IPR010994">
    <property type="entry name" value="RuvA_2-like"/>
</dbReference>
<evidence type="ECO:0000313" key="3">
    <source>
        <dbReference type="EMBL" id="SFO66850.1"/>
    </source>
</evidence>
<feature type="region of interest" description="Disordered" evidence="1">
    <location>
        <begin position="65"/>
        <end position="103"/>
    </location>
</feature>
<evidence type="ECO:0000259" key="2">
    <source>
        <dbReference type="SMART" id="SM00278"/>
    </source>
</evidence>
<dbReference type="InterPro" id="IPR003583">
    <property type="entry name" value="Hlx-hairpin-Hlx_DNA-bd_motif"/>
</dbReference>
<dbReference type="InterPro" id="IPR004509">
    <property type="entry name" value="Competence_ComEA_HhH"/>
</dbReference>
<feature type="compositionally biased region" description="Polar residues" evidence="1">
    <location>
        <begin position="65"/>
        <end position="81"/>
    </location>
</feature>
<dbReference type="SUPFAM" id="SSF47781">
    <property type="entry name" value="RuvA domain 2-like"/>
    <property type="match status" value="1"/>
</dbReference>
<dbReference type="PROSITE" id="PS51257">
    <property type="entry name" value="PROKAR_LIPOPROTEIN"/>
    <property type="match status" value="1"/>
</dbReference>
<organism evidence="3 4">
    <name type="scientific">Anaerocolumna aminovalerica</name>
    <dbReference type="NCBI Taxonomy" id="1527"/>
    <lineage>
        <taxon>Bacteria</taxon>
        <taxon>Bacillati</taxon>
        <taxon>Bacillota</taxon>
        <taxon>Clostridia</taxon>
        <taxon>Lachnospirales</taxon>
        <taxon>Lachnospiraceae</taxon>
        <taxon>Anaerocolumna</taxon>
    </lineage>
</organism>
<sequence>MDRRKRFKIIAIFIFILAAGTIYSCTGTKKQGSEILLLNQVTESSQDRGVAESIQDVNFGESSQDQVSQASLTADESQVPLQSPKDNKTLPVSEDENSSEQNKEKSIHYIYVHLCGAVKKPDVYKIDENTRLVDVIVLAGGLTEDAAGDFVNQASLLEDGQQIYIPTKDEVKEKTPMEFIASEPSPDKKSNNSTENSNGTVNINTASLEELMTLSGIGKAKAKSIVDYRETHNGFKSIEEIKNIDGIKDAVYNKIKASISVK</sequence>
<dbReference type="EMBL" id="FOWD01000063">
    <property type="protein sequence ID" value="SFO66850.1"/>
    <property type="molecule type" value="Genomic_DNA"/>
</dbReference>
<dbReference type="AlphaFoldDB" id="A0A1I5J2J9"/>
<dbReference type="GO" id="GO:0003677">
    <property type="term" value="F:DNA binding"/>
    <property type="evidence" value="ECO:0007669"/>
    <property type="project" value="InterPro"/>
</dbReference>
<feature type="domain" description="Helix-hairpin-helix DNA-binding motif class 1" evidence="2">
    <location>
        <begin position="209"/>
        <end position="228"/>
    </location>
</feature>
<gene>
    <name evidence="3" type="ORF">SAMN04489757_1632</name>
</gene>
<dbReference type="STRING" id="1527.SAMN04489757_1632"/>
<dbReference type="OrthoDB" id="9790239at2"/>
<dbReference type="RefSeq" id="WP_091689208.1">
    <property type="nucleotide sequence ID" value="NZ_BAABFM010000072.1"/>
</dbReference>
<protein>
    <submittedName>
        <fullName evidence="3">Competence protein ComEA</fullName>
    </submittedName>
</protein>
<dbReference type="GO" id="GO:0006281">
    <property type="term" value="P:DNA repair"/>
    <property type="evidence" value="ECO:0007669"/>
    <property type="project" value="InterPro"/>
</dbReference>
<dbReference type="Pfam" id="PF12836">
    <property type="entry name" value="HHH_3"/>
    <property type="match status" value="1"/>
</dbReference>
<dbReference type="Proteomes" id="UP000198806">
    <property type="component" value="Unassembled WGS sequence"/>
</dbReference>
<feature type="region of interest" description="Disordered" evidence="1">
    <location>
        <begin position="181"/>
        <end position="200"/>
    </location>
</feature>
<name>A0A1I5J2J9_9FIRM</name>
<dbReference type="NCBIfam" id="TIGR00426">
    <property type="entry name" value="competence protein ComEA helix-hairpin-helix repeat region"/>
    <property type="match status" value="1"/>
</dbReference>
<dbReference type="SMART" id="SM00278">
    <property type="entry name" value="HhH1"/>
    <property type="match status" value="2"/>
</dbReference>
<evidence type="ECO:0000313" key="4">
    <source>
        <dbReference type="Proteomes" id="UP000198806"/>
    </source>
</evidence>
<accession>A0A1I5J2J9</accession>
<dbReference type="PANTHER" id="PTHR21180:SF32">
    <property type="entry name" value="ENDONUCLEASE_EXONUCLEASE_PHOSPHATASE FAMILY DOMAIN-CONTAINING PROTEIN 1"/>
    <property type="match status" value="1"/>
</dbReference>
<dbReference type="Gene3D" id="3.10.560.10">
    <property type="entry name" value="Outer membrane lipoprotein wza domain like"/>
    <property type="match status" value="1"/>
</dbReference>
<feature type="compositionally biased region" description="Polar residues" evidence="1">
    <location>
        <begin position="191"/>
        <end position="200"/>
    </location>
</feature>
<evidence type="ECO:0000256" key="1">
    <source>
        <dbReference type="SAM" id="MobiDB-lite"/>
    </source>
</evidence>
<dbReference type="InterPro" id="IPR051675">
    <property type="entry name" value="Endo/Exo/Phosphatase_dom_1"/>
</dbReference>
<dbReference type="InterPro" id="IPR019554">
    <property type="entry name" value="Soluble_ligand-bd"/>
</dbReference>
<dbReference type="PANTHER" id="PTHR21180">
    <property type="entry name" value="ENDONUCLEASE/EXONUCLEASE/PHOSPHATASE FAMILY DOMAIN-CONTAINING PROTEIN 1"/>
    <property type="match status" value="1"/>
</dbReference>
<dbReference type="Gene3D" id="1.10.150.280">
    <property type="entry name" value="AF1531-like domain"/>
    <property type="match status" value="1"/>
</dbReference>
<feature type="domain" description="Helix-hairpin-helix DNA-binding motif class 1" evidence="2">
    <location>
        <begin position="239"/>
        <end position="258"/>
    </location>
</feature>
<reference evidence="3 4" key="1">
    <citation type="submission" date="2016-10" db="EMBL/GenBank/DDBJ databases">
        <authorList>
            <person name="de Groot N.N."/>
        </authorList>
    </citation>
    <scope>NUCLEOTIDE SEQUENCE [LARGE SCALE GENOMIC DNA]</scope>
    <source>
        <strain evidence="3 4">DSM 1283</strain>
    </source>
</reference>
<proteinExistence type="predicted"/>
<dbReference type="GO" id="GO:0015627">
    <property type="term" value="C:type II protein secretion system complex"/>
    <property type="evidence" value="ECO:0007669"/>
    <property type="project" value="TreeGrafter"/>
</dbReference>
<keyword evidence="4" id="KW-1185">Reference proteome</keyword>
<dbReference type="GO" id="GO:0015628">
    <property type="term" value="P:protein secretion by the type II secretion system"/>
    <property type="evidence" value="ECO:0007669"/>
    <property type="project" value="TreeGrafter"/>
</dbReference>